<comment type="similarity">
    <text evidence="8">Belongs to the TsuA/YedE (TC 9.B.102) family.</text>
</comment>
<feature type="transmembrane region" description="Helical" evidence="10">
    <location>
        <begin position="177"/>
        <end position="200"/>
    </location>
</feature>
<evidence type="ECO:0000256" key="8">
    <source>
        <dbReference type="ARBA" id="ARBA00035655"/>
    </source>
</evidence>
<keyword evidence="2" id="KW-0813">Transport</keyword>
<keyword evidence="7 10" id="KW-0472">Membrane</keyword>
<feature type="transmembrane region" description="Helical" evidence="10">
    <location>
        <begin position="206"/>
        <end position="228"/>
    </location>
</feature>
<keyword evidence="6 10" id="KW-1133">Transmembrane helix</keyword>
<dbReference type="Proteomes" id="UP000318294">
    <property type="component" value="Unassembled WGS sequence"/>
</dbReference>
<evidence type="ECO:0000256" key="6">
    <source>
        <dbReference type="ARBA" id="ARBA00022989"/>
    </source>
</evidence>
<gene>
    <name evidence="11" type="ORF">Tchar_00540</name>
</gene>
<feature type="transmembrane region" description="Helical" evidence="10">
    <location>
        <begin position="136"/>
        <end position="156"/>
    </location>
</feature>
<keyword evidence="3" id="KW-1003">Cell membrane</keyword>
<dbReference type="AlphaFoldDB" id="A0A554XIV1"/>
<keyword evidence="12" id="KW-1185">Reference proteome</keyword>
<comment type="subcellular location">
    <subcellularLocation>
        <location evidence="1">Cell inner membrane</location>
        <topology evidence="1">Multi-pass membrane protein</topology>
    </subcellularLocation>
</comment>
<dbReference type="PANTHER" id="PTHR30574:SF1">
    <property type="entry name" value="SULPHUR TRANSPORT DOMAIN-CONTAINING PROTEIN"/>
    <property type="match status" value="1"/>
</dbReference>
<dbReference type="Pfam" id="PF04143">
    <property type="entry name" value="Sulf_transp"/>
    <property type="match status" value="1"/>
</dbReference>
<name>A0A554XIV1_9BURK</name>
<proteinExistence type="inferred from homology"/>
<reference evidence="11 12" key="1">
    <citation type="submission" date="2019-07" db="EMBL/GenBank/DDBJ databases">
        <title>Tepidimonas charontis SPSP-6 draft genome.</title>
        <authorList>
            <person name="Da Costa M.S."/>
            <person name="Froufe H.J.C."/>
            <person name="Egas C."/>
            <person name="Albuquerque L."/>
        </authorList>
    </citation>
    <scope>NUCLEOTIDE SEQUENCE [LARGE SCALE GENOMIC DNA]</scope>
    <source>
        <strain evidence="11 12">SPSP-6</strain>
    </source>
</reference>
<evidence type="ECO:0000256" key="10">
    <source>
        <dbReference type="SAM" id="Phobius"/>
    </source>
</evidence>
<sequence>MRHCRTSVSGPTADAGIHAGHRRPAATTDRPHGDHLRFLNLSLYCAGYGIDAFEDAVSNFCFGMRTTPKPFWNPWLAGVALGLTLLATFVLTGHGLGATGFTTRLSVWLGLQAAPEAVAANPYLGAMAQPGVLDGWITWQVVGVLLGALVAAFMAGRVRVQLDGARRVGAGKRVATALIGGLLAGFGARVAAGCTSGLGLSGAATLSIAAFVFLGAFFVTGLIVSRLVKGV</sequence>
<dbReference type="GO" id="GO:0005886">
    <property type="term" value="C:plasma membrane"/>
    <property type="evidence" value="ECO:0007669"/>
    <property type="project" value="UniProtKB-SubCell"/>
</dbReference>
<dbReference type="PANTHER" id="PTHR30574">
    <property type="entry name" value="INNER MEMBRANE PROTEIN YEDE"/>
    <property type="match status" value="1"/>
</dbReference>
<evidence type="ECO:0000256" key="1">
    <source>
        <dbReference type="ARBA" id="ARBA00004429"/>
    </source>
</evidence>
<keyword evidence="4" id="KW-0997">Cell inner membrane</keyword>
<feature type="compositionally biased region" description="Polar residues" evidence="9">
    <location>
        <begin position="1"/>
        <end position="10"/>
    </location>
</feature>
<keyword evidence="5 10" id="KW-0812">Transmembrane</keyword>
<evidence type="ECO:0000256" key="2">
    <source>
        <dbReference type="ARBA" id="ARBA00022448"/>
    </source>
</evidence>
<evidence type="ECO:0000256" key="4">
    <source>
        <dbReference type="ARBA" id="ARBA00022519"/>
    </source>
</evidence>
<evidence type="ECO:0000313" key="12">
    <source>
        <dbReference type="Proteomes" id="UP000318294"/>
    </source>
</evidence>
<feature type="region of interest" description="Disordered" evidence="9">
    <location>
        <begin position="1"/>
        <end position="29"/>
    </location>
</feature>
<evidence type="ECO:0000256" key="9">
    <source>
        <dbReference type="SAM" id="MobiDB-lite"/>
    </source>
</evidence>
<evidence type="ECO:0000256" key="5">
    <source>
        <dbReference type="ARBA" id="ARBA00022692"/>
    </source>
</evidence>
<protein>
    <submittedName>
        <fullName evidence="11">Sulfur transport</fullName>
    </submittedName>
</protein>
<dbReference type="InterPro" id="IPR007272">
    <property type="entry name" value="Sulf_transp_TsuA/YedE"/>
</dbReference>
<organism evidence="11 12">
    <name type="scientific">Tepidimonas charontis</name>
    <dbReference type="NCBI Taxonomy" id="2267262"/>
    <lineage>
        <taxon>Bacteria</taxon>
        <taxon>Pseudomonadati</taxon>
        <taxon>Pseudomonadota</taxon>
        <taxon>Betaproteobacteria</taxon>
        <taxon>Burkholderiales</taxon>
        <taxon>Tepidimonas</taxon>
    </lineage>
</organism>
<evidence type="ECO:0000256" key="3">
    <source>
        <dbReference type="ARBA" id="ARBA00022475"/>
    </source>
</evidence>
<accession>A0A554XIV1</accession>
<comment type="caution">
    <text evidence="11">The sequence shown here is derived from an EMBL/GenBank/DDBJ whole genome shotgun (WGS) entry which is preliminary data.</text>
</comment>
<feature type="transmembrane region" description="Helical" evidence="10">
    <location>
        <begin position="72"/>
        <end position="93"/>
    </location>
</feature>
<dbReference type="EMBL" id="VJON01000005">
    <property type="protein sequence ID" value="TSE35757.1"/>
    <property type="molecule type" value="Genomic_DNA"/>
</dbReference>
<evidence type="ECO:0000256" key="7">
    <source>
        <dbReference type="ARBA" id="ARBA00023136"/>
    </source>
</evidence>
<evidence type="ECO:0000313" key="11">
    <source>
        <dbReference type="EMBL" id="TSE35757.1"/>
    </source>
</evidence>